<dbReference type="Pfam" id="PF17042">
    <property type="entry name" value="NBD_C"/>
    <property type="match status" value="1"/>
</dbReference>
<evidence type="ECO:0000256" key="9">
    <source>
        <dbReference type="ARBA" id="ARBA00037335"/>
    </source>
</evidence>
<evidence type="ECO:0000256" key="5">
    <source>
        <dbReference type="ARBA" id="ARBA00022840"/>
    </source>
</evidence>
<comment type="catalytic activity">
    <reaction evidence="8">
        <text>3-dehydro-D-erythronate + ATP = 3-dehydro-4-O-phospho-D-erythronate + ADP + H(+)</text>
        <dbReference type="Rhea" id="RHEA:52556"/>
        <dbReference type="ChEBI" id="CHEBI:15378"/>
        <dbReference type="ChEBI" id="CHEBI:30616"/>
        <dbReference type="ChEBI" id="CHEBI:57958"/>
        <dbReference type="ChEBI" id="CHEBI:136593"/>
        <dbReference type="ChEBI" id="CHEBI:456216"/>
        <dbReference type="EC" id="2.7.1.217"/>
    </reaction>
</comment>
<dbReference type="Gene3D" id="3.40.50.10840">
    <property type="entry name" value="Putative sugar-binding, N-terminal domain"/>
    <property type="match status" value="1"/>
</dbReference>
<comment type="function">
    <text evidence="9">Catalyzes the ATP-dependent phosphorylation of 3-oxo-tetronate to 3-oxo-tetronate 4-phosphate.</text>
</comment>
<gene>
    <name evidence="15" type="ORF">G3I67_05130</name>
</gene>
<keyword evidence="2" id="KW-0808">Transferase</keyword>
<evidence type="ECO:0000259" key="13">
    <source>
        <dbReference type="Pfam" id="PF07005"/>
    </source>
</evidence>
<dbReference type="SUPFAM" id="SSF142764">
    <property type="entry name" value="YgbK-like"/>
    <property type="match status" value="1"/>
</dbReference>
<evidence type="ECO:0000256" key="2">
    <source>
        <dbReference type="ARBA" id="ARBA00022679"/>
    </source>
</evidence>
<keyword evidence="4 15" id="KW-0418">Kinase</keyword>
<comment type="catalytic activity">
    <reaction evidence="7">
        <text>3-dehydro-L-erythronate + ATP = 3-dehydro-4-O-phospho-L-erythronate + ADP + H(+)</text>
        <dbReference type="Rhea" id="RHEA:52552"/>
        <dbReference type="ChEBI" id="CHEBI:15378"/>
        <dbReference type="ChEBI" id="CHEBI:30616"/>
        <dbReference type="ChEBI" id="CHEBI:136592"/>
        <dbReference type="ChEBI" id="CHEBI:136670"/>
        <dbReference type="ChEBI" id="CHEBI:456216"/>
        <dbReference type="EC" id="2.7.1.217"/>
    </reaction>
</comment>
<evidence type="ECO:0000256" key="10">
    <source>
        <dbReference type="ARBA" id="ARBA00039095"/>
    </source>
</evidence>
<name>A0A6B2QX91_9BURK</name>
<dbReference type="EMBL" id="JAAGRN010000003">
    <property type="protein sequence ID" value="NDY82612.1"/>
    <property type="molecule type" value="Genomic_DNA"/>
</dbReference>
<reference evidence="15" key="1">
    <citation type="submission" date="2020-02" db="EMBL/GenBank/DDBJ databases">
        <authorList>
            <person name="Chen W.-M."/>
        </authorList>
    </citation>
    <scope>NUCLEOTIDE SEQUENCE</scope>
    <source>
        <strain evidence="15">NBD-18</strain>
    </source>
</reference>
<evidence type="ECO:0000259" key="14">
    <source>
        <dbReference type="Pfam" id="PF17042"/>
    </source>
</evidence>
<evidence type="ECO:0000313" key="15">
    <source>
        <dbReference type="EMBL" id="NDY82612.1"/>
    </source>
</evidence>
<comment type="caution">
    <text evidence="15">The sequence shown here is derived from an EMBL/GenBank/DDBJ whole genome shotgun (WGS) entry which is preliminary data.</text>
</comment>
<evidence type="ECO:0000256" key="6">
    <source>
        <dbReference type="ARBA" id="ARBA00023277"/>
    </source>
</evidence>
<dbReference type="GO" id="GO:0005524">
    <property type="term" value="F:ATP binding"/>
    <property type="evidence" value="ECO:0007669"/>
    <property type="project" value="UniProtKB-KW"/>
</dbReference>
<organism evidence="15">
    <name type="scientific">Sheuella amnicola</name>
    <dbReference type="NCBI Taxonomy" id="2707330"/>
    <lineage>
        <taxon>Bacteria</taxon>
        <taxon>Pseudomonadati</taxon>
        <taxon>Pseudomonadota</taxon>
        <taxon>Betaproteobacteria</taxon>
        <taxon>Burkholderiales</taxon>
        <taxon>Alcaligenaceae</taxon>
        <taxon>Sheuella</taxon>
    </lineage>
</organism>
<protein>
    <recommendedName>
        <fullName evidence="11">3-oxo-tetronate kinase</fullName>
        <ecNumber evidence="10">2.7.1.217</ecNumber>
    </recommendedName>
    <alternativeName>
        <fullName evidence="12">3-dehydrotetronate 4-kinase</fullName>
    </alternativeName>
</protein>
<evidence type="ECO:0000256" key="12">
    <source>
        <dbReference type="ARBA" id="ARBA00041377"/>
    </source>
</evidence>
<comment type="similarity">
    <text evidence="1">Belongs to the four-carbon acid sugar kinase family.</text>
</comment>
<accession>A0A6B2QX91</accession>
<proteinExistence type="inferred from homology"/>
<evidence type="ECO:0000256" key="7">
    <source>
        <dbReference type="ARBA" id="ARBA00035898"/>
    </source>
</evidence>
<keyword evidence="5" id="KW-0067">ATP-binding</keyword>
<dbReference type="InterPro" id="IPR037051">
    <property type="entry name" value="4-carb_acid_sugar_kinase_N_sf"/>
</dbReference>
<dbReference type="InterPro" id="IPR010737">
    <property type="entry name" value="4-carb_acid_sugar_kinase_N"/>
</dbReference>
<dbReference type="InterPro" id="IPR042213">
    <property type="entry name" value="NBD_C_sf"/>
</dbReference>
<dbReference type="AlphaFoldDB" id="A0A6B2QX91"/>
<dbReference type="GO" id="GO:0016301">
    <property type="term" value="F:kinase activity"/>
    <property type="evidence" value="ECO:0007669"/>
    <property type="project" value="UniProtKB-KW"/>
</dbReference>
<keyword evidence="3" id="KW-0547">Nucleotide-binding</keyword>
<feature type="domain" description="Four-carbon acid sugar kinase N-terminal" evidence="13">
    <location>
        <begin position="6"/>
        <end position="229"/>
    </location>
</feature>
<dbReference type="EC" id="2.7.1.217" evidence="10"/>
<dbReference type="InterPro" id="IPR031475">
    <property type="entry name" value="NBD_C"/>
</dbReference>
<dbReference type="Pfam" id="PF07005">
    <property type="entry name" value="SBD_N"/>
    <property type="match status" value="1"/>
</dbReference>
<evidence type="ECO:0000256" key="3">
    <source>
        <dbReference type="ARBA" id="ARBA00022741"/>
    </source>
</evidence>
<evidence type="ECO:0000256" key="8">
    <source>
        <dbReference type="ARBA" id="ARBA00036346"/>
    </source>
</evidence>
<dbReference type="Gene3D" id="3.40.980.20">
    <property type="entry name" value="Four-carbon acid sugar kinase, nucleotide binding domain"/>
    <property type="match status" value="1"/>
</dbReference>
<keyword evidence="6" id="KW-0119">Carbohydrate metabolism</keyword>
<dbReference type="RefSeq" id="WP_163652232.1">
    <property type="nucleotide sequence ID" value="NZ_JAAGRN010000003.1"/>
</dbReference>
<evidence type="ECO:0000256" key="1">
    <source>
        <dbReference type="ARBA" id="ARBA00005715"/>
    </source>
</evidence>
<evidence type="ECO:0000256" key="4">
    <source>
        <dbReference type="ARBA" id="ARBA00022777"/>
    </source>
</evidence>
<dbReference type="NCBIfam" id="NF043035">
    <property type="entry name" value="OxoTetrKin"/>
    <property type="match status" value="1"/>
</dbReference>
<dbReference type="InterPro" id="IPR050007">
    <property type="entry name" value="OtnK"/>
</dbReference>
<sequence length="417" mass="43754">MNKILLGCIADDFTGATDLANNLVRSGMRVVQTVGVPNEPLDAQVDAVVVSLKSRTIDPHEAARQSVRALDWLKAQGAQQFYFKYCSTFDSTAKGNIGPVTDALMDALATDFTIATPAFPDAGRTVFKGYLFVGDVLLHESGMQDHPLTPMKDPNLVRVLQAQTRHRVGLIDYKVIAQGEDAIRARISVLKKEGVGIAIVDALSNDDLYCLGKALAGMPLVTAGSGVAIGLPANFGLAPNPSACALPAARGLQAVISGSCSRATNAQVADFIARGQPAFVLDPLELLNNPGQISLALTWAAQHLQGGPVLIYSTAQPEALKVVQEKLGVQQAGELVENALANIAKGLIELGVGQLVVAGGETSGAVVQALGMNQLQIGDQIDPGVPWCAANGIHITLKSGNFGTPDFFTKAFDRLAN</sequence>
<evidence type="ECO:0000256" key="11">
    <source>
        <dbReference type="ARBA" id="ARBA00039461"/>
    </source>
</evidence>
<feature type="domain" description="Four-carbon acid sugar kinase nucleotide binding" evidence="14">
    <location>
        <begin position="254"/>
        <end position="408"/>
    </location>
</feature>